<reference evidence="1" key="1">
    <citation type="submission" date="2024-08" db="EMBL/GenBank/DDBJ databases">
        <title>Whole genome sequence of Tenacibaculum sp. strain pbs-1 associated with black-spot shell disease in Akoya pearl oysters.</title>
        <authorList>
            <person name="Sakatoku A."/>
            <person name="Suzuki T."/>
            <person name="Hatano K."/>
            <person name="Seki M."/>
            <person name="Tanaka D."/>
            <person name="Nakamura S."/>
            <person name="Suzuki N."/>
            <person name="Isshiki T."/>
        </authorList>
    </citation>
    <scope>NUCLEOTIDE SEQUENCE</scope>
    <source>
        <strain evidence="1">Pbs-1</strain>
    </source>
</reference>
<organism evidence="1">
    <name type="scientific">Tenacibaculum sp. Pbs-1</name>
    <dbReference type="NCBI Taxonomy" id="3238748"/>
    <lineage>
        <taxon>Bacteria</taxon>
        <taxon>Pseudomonadati</taxon>
        <taxon>Bacteroidota</taxon>
        <taxon>Flavobacteriia</taxon>
        <taxon>Flavobacteriales</taxon>
        <taxon>Flavobacteriaceae</taxon>
        <taxon>Tenacibaculum</taxon>
    </lineage>
</organism>
<dbReference type="AlphaFoldDB" id="A0AB33KTJ4"/>
<gene>
    <name evidence="1" type="ORF">Pbs1_10990</name>
</gene>
<dbReference type="EMBL" id="AP035888">
    <property type="protein sequence ID" value="BFP67756.1"/>
    <property type="molecule type" value="Genomic_DNA"/>
</dbReference>
<sequence length="59" mass="7036">MILAFDDFDPSGTTFRYAIPIEKDEMFVDLVHIKKLMNWFDESIERIGNKITELNRNQE</sequence>
<name>A0AB33KTJ4_9FLAO</name>
<protein>
    <submittedName>
        <fullName evidence="1">Uncharacterized protein</fullName>
    </submittedName>
</protein>
<evidence type="ECO:0000313" key="1">
    <source>
        <dbReference type="EMBL" id="BFP67756.1"/>
    </source>
</evidence>
<accession>A0AB33KTJ4</accession>
<proteinExistence type="predicted"/>